<evidence type="ECO:0000313" key="2">
    <source>
        <dbReference type="EMBL" id="GLR68384.1"/>
    </source>
</evidence>
<organism evidence="2 3">
    <name type="scientific">Acidocella aquatica</name>
    <dbReference type="NCBI Taxonomy" id="1922313"/>
    <lineage>
        <taxon>Bacteria</taxon>
        <taxon>Pseudomonadati</taxon>
        <taxon>Pseudomonadota</taxon>
        <taxon>Alphaproteobacteria</taxon>
        <taxon>Acetobacterales</taxon>
        <taxon>Acidocellaceae</taxon>
        <taxon>Acidocella</taxon>
    </lineage>
</organism>
<dbReference type="Pfam" id="PF07044">
    <property type="entry name" value="DUF1329"/>
    <property type="match status" value="1"/>
</dbReference>
<gene>
    <name evidence="2" type="ORF">GCM10010909_30650</name>
</gene>
<dbReference type="RefSeq" id="WP_284259231.1">
    <property type="nucleotide sequence ID" value="NZ_BSOS01000088.1"/>
</dbReference>
<reference evidence="3" key="1">
    <citation type="journal article" date="2019" name="Int. J. Syst. Evol. Microbiol.">
        <title>The Global Catalogue of Microorganisms (GCM) 10K type strain sequencing project: providing services to taxonomists for standard genome sequencing and annotation.</title>
        <authorList>
            <consortium name="The Broad Institute Genomics Platform"/>
            <consortium name="The Broad Institute Genome Sequencing Center for Infectious Disease"/>
            <person name="Wu L."/>
            <person name="Ma J."/>
        </authorList>
    </citation>
    <scope>NUCLEOTIDE SEQUENCE [LARGE SCALE GENOMIC DNA]</scope>
    <source>
        <strain evidence="3">NBRC 112502</strain>
    </source>
</reference>
<evidence type="ECO:0008006" key="4">
    <source>
        <dbReference type="Google" id="ProtNLM"/>
    </source>
</evidence>
<dbReference type="Gene3D" id="2.50.20.10">
    <property type="entry name" value="Lipoprotein localisation LolA/LolB/LppX"/>
    <property type="match status" value="1"/>
</dbReference>
<keyword evidence="1" id="KW-0732">Signal</keyword>
<feature type="signal peptide" evidence="1">
    <location>
        <begin position="1"/>
        <end position="26"/>
    </location>
</feature>
<name>A0ABQ6AE44_9PROT</name>
<dbReference type="EMBL" id="BSOS01000088">
    <property type="protein sequence ID" value="GLR68384.1"/>
    <property type="molecule type" value="Genomic_DNA"/>
</dbReference>
<comment type="caution">
    <text evidence="2">The sequence shown here is derived from an EMBL/GenBank/DDBJ whole genome shotgun (WGS) entry which is preliminary data.</text>
</comment>
<keyword evidence="3" id="KW-1185">Reference proteome</keyword>
<dbReference type="Proteomes" id="UP001156641">
    <property type="component" value="Unassembled WGS sequence"/>
</dbReference>
<accession>A0ABQ6AE44</accession>
<evidence type="ECO:0000313" key="3">
    <source>
        <dbReference type="Proteomes" id="UP001156641"/>
    </source>
</evidence>
<dbReference type="InterPro" id="IPR010752">
    <property type="entry name" value="DUF1329"/>
</dbReference>
<sequence length="464" mass="51037">MKRRTFSLLAGTSMLALTGAKKNAFAQSASDFATLSTTTLTPFGSERAGNAAGTIPAWTGGFTTVPADWKIGSEMVPDFWADERPLYTVDASNMAQYASVLTDGVKQLIQKQGFSLQVYPTHRTQASPQWVYDNIVKNSTSAKLNEPDGRTGFTGAFGGVPFPVPDTSNPLSAGAQVIWNHRCRWMGTANTEIGCSMVSNGGQIVLAGAGKTENSFPFYDPNGSVATYQGYVYRNHEVLFGPGTFVGEQITDQFATNSLQNPDILWELLPGQGRVRKAPELKYDTPSGFTDGIANFDEYYCFDGALDRYDWKLLGKQEMLVPYNNNKLRRTPVDVAHLPKFVNPDAVRWELHRVWVVDATLHPGERHVVPHRRFFVDEDTWTITLADEWDANGDLEKCGMNYNIAFPNLPGTILLNTVLYNLQTGDYVTISGPWGNSPYNAPISFAPIPPSDLEPQAMAAAASY</sequence>
<feature type="chain" id="PRO_5045316228" description="DUF1329 domain-containing protein" evidence="1">
    <location>
        <begin position="27"/>
        <end position="464"/>
    </location>
</feature>
<proteinExistence type="predicted"/>
<protein>
    <recommendedName>
        <fullName evidence="4">DUF1329 domain-containing protein</fullName>
    </recommendedName>
</protein>
<evidence type="ECO:0000256" key="1">
    <source>
        <dbReference type="SAM" id="SignalP"/>
    </source>
</evidence>